<dbReference type="InterPro" id="IPR023996">
    <property type="entry name" value="TonB-dep_OMP_SusC/RagA"/>
</dbReference>
<proteinExistence type="inferred from homology"/>
<dbReference type="InterPro" id="IPR036942">
    <property type="entry name" value="Beta-barrel_TonB_sf"/>
</dbReference>
<comment type="caution">
    <text evidence="12">The sequence shown here is derived from an EMBL/GenBank/DDBJ whole genome shotgun (WGS) entry which is preliminary data.</text>
</comment>
<dbReference type="Proteomes" id="UP000315540">
    <property type="component" value="Unassembled WGS sequence"/>
</dbReference>
<feature type="domain" description="TonB-dependent receptor plug" evidence="11">
    <location>
        <begin position="184"/>
        <end position="289"/>
    </location>
</feature>
<organism evidence="12 13">
    <name type="scientific">Aquimarina algicola</name>
    <dbReference type="NCBI Taxonomy" id="2589995"/>
    <lineage>
        <taxon>Bacteria</taxon>
        <taxon>Pseudomonadati</taxon>
        <taxon>Bacteroidota</taxon>
        <taxon>Flavobacteriia</taxon>
        <taxon>Flavobacteriales</taxon>
        <taxon>Flavobacteriaceae</taxon>
        <taxon>Aquimarina</taxon>
    </lineage>
</organism>
<keyword evidence="3 8" id="KW-1134">Transmembrane beta strand</keyword>
<keyword evidence="4 8" id="KW-0812">Transmembrane</keyword>
<dbReference type="SUPFAM" id="SSF49464">
    <property type="entry name" value="Carboxypeptidase regulatory domain-like"/>
    <property type="match status" value="1"/>
</dbReference>
<evidence type="ECO:0000256" key="3">
    <source>
        <dbReference type="ARBA" id="ARBA00022452"/>
    </source>
</evidence>
<dbReference type="Pfam" id="PF07715">
    <property type="entry name" value="Plug"/>
    <property type="match status" value="1"/>
</dbReference>
<protein>
    <submittedName>
        <fullName evidence="12">TonB-dependent receptor</fullName>
    </submittedName>
</protein>
<dbReference type="SUPFAM" id="SSF56935">
    <property type="entry name" value="Porins"/>
    <property type="match status" value="1"/>
</dbReference>
<evidence type="ECO:0000256" key="2">
    <source>
        <dbReference type="ARBA" id="ARBA00022448"/>
    </source>
</evidence>
<evidence type="ECO:0000256" key="5">
    <source>
        <dbReference type="ARBA" id="ARBA00023077"/>
    </source>
</evidence>
<keyword evidence="2 8" id="KW-0813">Transport</keyword>
<dbReference type="EMBL" id="VFWZ01000005">
    <property type="protein sequence ID" value="TPN84404.1"/>
    <property type="molecule type" value="Genomic_DNA"/>
</dbReference>
<dbReference type="AlphaFoldDB" id="A0A504J1W0"/>
<evidence type="ECO:0000256" key="1">
    <source>
        <dbReference type="ARBA" id="ARBA00004571"/>
    </source>
</evidence>
<reference evidence="12 13" key="1">
    <citation type="submission" date="2019-06" db="EMBL/GenBank/DDBJ databases">
        <authorList>
            <person name="Meng X."/>
        </authorList>
    </citation>
    <scope>NUCLEOTIDE SEQUENCE [LARGE SCALE GENOMIC DNA]</scope>
    <source>
        <strain evidence="12 13">M625</strain>
    </source>
</reference>
<keyword evidence="6 8" id="KW-0472">Membrane</keyword>
<sequence>MKNLARKWEKERNPVRLSSNIKLAVFLFFAFLLQIQATVPSEIETIILKKDSFNHEKLYKTAQSRVEFNLFDKDSGSKYNIYEDKFESQSPNPQQIITGTISDEQGPIPGVNILVKGTSRGTQSDFDGNYSIQVLPSETLVVSYIGYVTQNIQVGNQTVINVLLQTDQQQLDEVVVVGYGTVKKSDLTGSVSSVRTEEINKTQVPSLAQAVQGRVAGVSVSKTSGQPGSTPTVRIRGVGTVNNADPLYIVDGVPIDDINNINFADAESVEVLKDASATAIYGSRAANGVVLITTKKGKKESAPLISYSTYFGFEEKINSLDVLNAEQWATINNEGRINDGEPINPDLENPSSLETFNWPDAIYKSGTVTNHQVSVAGGTDKTNYYFSFGHFDQKGIVRNTSFKRTNLRINNTYQIKPKIKFGHNIQYTNAKTVSVLDGGSNSNQKTAFAGYIIDPVSPIFNEDGTPARPLFSTEIRNPVGSTIYNLNPSSREGFLGNLFVNVQLFKNLTFDSNIGLEINNRKVDNFEEEFFISAEQNRPNNRFVVSRVERRTLLWFNTLNYQKTFNERNSLSVLLGHESQELSTNSTNATRSNIPDGVENPTLGSGAVETATNGGNISESSLLSFFGRVNYNFDQRYLITATYRADGSSRFGTNNNFAYFPSLAFAWNLHNESFFKIRPINQIKLRIGWGETGNQNIPNSAIFSTLSTNNNYVLGVDESPAIGLGPTRPGNPNLQWETTTTTNFGIDLAFFKSSFTFSADYFIKKTSDLLLETPIQRLSGFSENPTVNAGEIENKGLELVANFKKKIGDFSFSLGGNITFVDNVVVSLADEGSVITAGRGGNGFVDLSRTEAGQPLASFFGLEMIGIFQDENEIENNASLQGNQPGDVRYRDVNGDGEINDDDRTIIGSPLPDFTYGINLDMAYKQFDLSVFFQGSQGNDIFNATGWMLEGFLDSNLSTEFLNRWTGPGTSNTFPRATFDGFPNNNLASSRFVEDGSYLRLKNIQLGYTLPENALEKTFISNIRFYIAGQNLLTFTDYSGLDPELGIDNTQTQDGNRTTLDIGIDRGRFPSARTISLGLDVNF</sequence>
<dbReference type="InterPro" id="IPR023997">
    <property type="entry name" value="TonB-dep_OMP_SusC/RagA_CS"/>
</dbReference>
<comment type="subcellular location">
    <subcellularLocation>
        <location evidence="1 8">Cell outer membrane</location>
        <topology evidence="1 8">Multi-pass membrane protein</topology>
    </subcellularLocation>
</comment>
<dbReference type="InterPro" id="IPR000531">
    <property type="entry name" value="Beta-barrel_TonB"/>
</dbReference>
<dbReference type="InterPro" id="IPR012910">
    <property type="entry name" value="Plug_dom"/>
</dbReference>
<dbReference type="InterPro" id="IPR008969">
    <property type="entry name" value="CarboxyPept-like_regulatory"/>
</dbReference>
<dbReference type="InterPro" id="IPR037066">
    <property type="entry name" value="Plug_dom_sf"/>
</dbReference>
<dbReference type="Gene3D" id="2.170.130.10">
    <property type="entry name" value="TonB-dependent receptor, plug domain"/>
    <property type="match status" value="1"/>
</dbReference>
<dbReference type="GO" id="GO:0009279">
    <property type="term" value="C:cell outer membrane"/>
    <property type="evidence" value="ECO:0007669"/>
    <property type="project" value="UniProtKB-SubCell"/>
</dbReference>
<feature type="domain" description="TonB-dependent receptor-like beta-barrel" evidence="10">
    <location>
        <begin position="481"/>
        <end position="1032"/>
    </location>
</feature>
<keyword evidence="7 8" id="KW-0998">Cell outer membrane</keyword>
<dbReference type="InterPro" id="IPR039426">
    <property type="entry name" value="TonB-dep_rcpt-like"/>
</dbReference>
<evidence type="ECO:0000256" key="4">
    <source>
        <dbReference type="ARBA" id="ARBA00022692"/>
    </source>
</evidence>
<accession>A0A504J1W0</accession>
<keyword evidence="13" id="KW-1185">Reference proteome</keyword>
<gene>
    <name evidence="12" type="ORF">FHK87_15825</name>
</gene>
<dbReference type="RefSeq" id="WP_140594740.1">
    <property type="nucleotide sequence ID" value="NZ_VFWZ01000005.1"/>
</dbReference>
<dbReference type="NCBIfam" id="TIGR04056">
    <property type="entry name" value="OMP_RagA_SusC"/>
    <property type="match status" value="1"/>
</dbReference>
<name>A0A504J1W0_9FLAO</name>
<dbReference type="Gene3D" id="2.60.40.1120">
    <property type="entry name" value="Carboxypeptidase-like, regulatory domain"/>
    <property type="match status" value="1"/>
</dbReference>
<evidence type="ECO:0000256" key="9">
    <source>
        <dbReference type="RuleBase" id="RU003357"/>
    </source>
</evidence>
<keyword evidence="5 9" id="KW-0798">TonB box</keyword>
<dbReference type="NCBIfam" id="TIGR04057">
    <property type="entry name" value="SusC_RagA_signa"/>
    <property type="match status" value="1"/>
</dbReference>
<evidence type="ECO:0000256" key="6">
    <source>
        <dbReference type="ARBA" id="ARBA00023136"/>
    </source>
</evidence>
<dbReference type="PROSITE" id="PS52016">
    <property type="entry name" value="TONB_DEPENDENT_REC_3"/>
    <property type="match status" value="1"/>
</dbReference>
<evidence type="ECO:0000256" key="7">
    <source>
        <dbReference type="ARBA" id="ARBA00023237"/>
    </source>
</evidence>
<dbReference type="Pfam" id="PF13715">
    <property type="entry name" value="CarbopepD_reg_2"/>
    <property type="match status" value="1"/>
</dbReference>
<evidence type="ECO:0000256" key="8">
    <source>
        <dbReference type="PROSITE-ProRule" id="PRU01360"/>
    </source>
</evidence>
<evidence type="ECO:0000259" key="10">
    <source>
        <dbReference type="Pfam" id="PF00593"/>
    </source>
</evidence>
<dbReference type="FunFam" id="2.170.130.10:FF:000008">
    <property type="entry name" value="SusC/RagA family TonB-linked outer membrane protein"/>
    <property type="match status" value="1"/>
</dbReference>
<keyword evidence="12" id="KW-0675">Receptor</keyword>
<dbReference type="Gene3D" id="2.40.170.20">
    <property type="entry name" value="TonB-dependent receptor, beta-barrel domain"/>
    <property type="match status" value="1"/>
</dbReference>
<evidence type="ECO:0000259" key="11">
    <source>
        <dbReference type="Pfam" id="PF07715"/>
    </source>
</evidence>
<dbReference type="OrthoDB" id="9768177at2"/>
<evidence type="ECO:0000313" key="13">
    <source>
        <dbReference type="Proteomes" id="UP000315540"/>
    </source>
</evidence>
<dbReference type="Pfam" id="PF00593">
    <property type="entry name" value="TonB_dep_Rec_b-barrel"/>
    <property type="match status" value="1"/>
</dbReference>
<comment type="similarity">
    <text evidence="8 9">Belongs to the TonB-dependent receptor family.</text>
</comment>
<evidence type="ECO:0000313" key="12">
    <source>
        <dbReference type="EMBL" id="TPN84404.1"/>
    </source>
</evidence>